<dbReference type="Proteomes" id="UP000255108">
    <property type="component" value="Unassembled WGS sequence"/>
</dbReference>
<sequence>MSINIDFWQALSCAAAVFVFFFGLLISLLKVLFKQFEDRQSARFTQIETSLIKRDDDFTRLERDWLKHLAELPIQYVRREDYIRGQSVLEAKLDALYSKLEVTQLRSTRND</sequence>
<gene>
    <name evidence="3" type="ORF">EV682_103128</name>
    <name evidence="2" type="ORF">NCTC11159_02457</name>
</gene>
<evidence type="ECO:0000256" key="1">
    <source>
        <dbReference type="SAM" id="Phobius"/>
    </source>
</evidence>
<evidence type="ECO:0000313" key="4">
    <source>
        <dbReference type="Proteomes" id="UP000255108"/>
    </source>
</evidence>
<dbReference type="EMBL" id="UGHR01000001">
    <property type="protein sequence ID" value="STQ91385.1"/>
    <property type="molecule type" value="Genomic_DNA"/>
</dbReference>
<dbReference type="Proteomes" id="UP000295794">
    <property type="component" value="Unassembled WGS sequence"/>
</dbReference>
<keyword evidence="1" id="KW-0472">Membrane</keyword>
<keyword evidence="1" id="KW-0812">Transmembrane</keyword>
<reference evidence="2 4" key="1">
    <citation type="submission" date="2018-06" db="EMBL/GenBank/DDBJ databases">
        <authorList>
            <consortium name="Pathogen Informatics"/>
            <person name="Doyle S."/>
        </authorList>
    </citation>
    <scope>NUCLEOTIDE SEQUENCE [LARGE SCALE GENOMIC DNA]</scope>
    <source>
        <strain evidence="2 4">NCTC11159</strain>
    </source>
</reference>
<protein>
    <submittedName>
        <fullName evidence="2">Uncharacterized protein</fullName>
    </submittedName>
</protein>
<evidence type="ECO:0000313" key="2">
    <source>
        <dbReference type="EMBL" id="STQ91385.1"/>
    </source>
</evidence>
<dbReference type="OrthoDB" id="5689128at2"/>
<dbReference type="EMBL" id="SMBT01000003">
    <property type="protein sequence ID" value="TCU88544.1"/>
    <property type="molecule type" value="Genomic_DNA"/>
</dbReference>
<dbReference type="RefSeq" id="WP_115227596.1">
    <property type="nucleotide sequence ID" value="NZ_CAWOLO010000003.1"/>
</dbReference>
<reference evidence="3 5" key="2">
    <citation type="submission" date="2019-03" db="EMBL/GenBank/DDBJ databases">
        <title>Genomic Encyclopedia of Type Strains, Phase IV (KMG-IV): sequencing the most valuable type-strain genomes for metagenomic binning, comparative biology and taxonomic classification.</title>
        <authorList>
            <person name="Goeker M."/>
        </authorList>
    </citation>
    <scope>NUCLEOTIDE SEQUENCE [LARGE SCALE GENOMIC DNA]</scope>
    <source>
        <strain evidence="3 5">DSM 3764</strain>
    </source>
</reference>
<evidence type="ECO:0000313" key="3">
    <source>
        <dbReference type="EMBL" id="TCU88544.1"/>
    </source>
</evidence>
<accession>A0A377Q9K0</accession>
<organism evidence="2 4">
    <name type="scientific">Iodobacter fluviatilis</name>
    <dbReference type="NCBI Taxonomy" id="537"/>
    <lineage>
        <taxon>Bacteria</taxon>
        <taxon>Pseudomonadati</taxon>
        <taxon>Pseudomonadota</taxon>
        <taxon>Betaproteobacteria</taxon>
        <taxon>Neisseriales</taxon>
        <taxon>Chitinibacteraceae</taxon>
        <taxon>Iodobacter</taxon>
    </lineage>
</organism>
<keyword evidence="5" id="KW-1185">Reference proteome</keyword>
<evidence type="ECO:0000313" key="5">
    <source>
        <dbReference type="Proteomes" id="UP000295794"/>
    </source>
</evidence>
<name>A0A377Q9K0_9NEIS</name>
<proteinExistence type="predicted"/>
<keyword evidence="1" id="KW-1133">Transmembrane helix</keyword>
<feature type="transmembrane region" description="Helical" evidence="1">
    <location>
        <begin position="6"/>
        <end position="33"/>
    </location>
</feature>
<dbReference type="AlphaFoldDB" id="A0A377Q9K0"/>